<evidence type="ECO:0000256" key="1">
    <source>
        <dbReference type="SAM" id="Phobius"/>
    </source>
</evidence>
<protein>
    <submittedName>
        <fullName evidence="2">Uncharacterized protein</fullName>
    </submittedName>
</protein>
<keyword evidence="3" id="KW-1185">Reference proteome</keyword>
<dbReference type="RefSeq" id="WP_158520887.1">
    <property type="nucleotide sequence ID" value="NZ_CP017641.1"/>
</dbReference>
<dbReference type="EMBL" id="CP017641">
    <property type="protein sequence ID" value="APZ91824.1"/>
    <property type="molecule type" value="Genomic_DNA"/>
</dbReference>
<evidence type="ECO:0000313" key="3">
    <source>
        <dbReference type="Proteomes" id="UP000187735"/>
    </source>
</evidence>
<dbReference type="OrthoDB" id="9815586at2"/>
<sequence length="58" mass="6128">MKQRSMAKLGYILAAGASLVVSVSLWFTGSKEQGVFVGLWVPSILSLGALMLTGGRDE</sequence>
<reference evidence="2 3" key="1">
    <citation type="journal article" date="2016" name="Front. Microbiol.">
        <title>Fuerstia marisgermanicae gen. nov., sp. nov., an Unusual Member of the Phylum Planctomycetes from the German Wadden Sea.</title>
        <authorList>
            <person name="Kohn T."/>
            <person name="Heuer A."/>
            <person name="Jogler M."/>
            <person name="Vollmers J."/>
            <person name="Boedeker C."/>
            <person name="Bunk B."/>
            <person name="Rast P."/>
            <person name="Borchert D."/>
            <person name="Glockner I."/>
            <person name="Freese H.M."/>
            <person name="Klenk H.P."/>
            <person name="Overmann J."/>
            <person name="Kaster A.K."/>
            <person name="Rohde M."/>
            <person name="Wiegand S."/>
            <person name="Jogler C."/>
        </authorList>
    </citation>
    <scope>NUCLEOTIDE SEQUENCE [LARGE SCALE GENOMIC DNA]</scope>
    <source>
        <strain evidence="2 3">NH11</strain>
    </source>
</reference>
<keyword evidence="1" id="KW-0812">Transmembrane</keyword>
<feature type="transmembrane region" description="Helical" evidence="1">
    <location>
        <begin position="9"/>
        <end position="28"/>
    </location>
</feature>
<gene>
    <name evidence="2" type="ORF">Fuma_01420</name>
</gene>
<dbReference type="AlphaFoldDB" id="A0A1P8WCQ5"/>
<proteinExistence type="predicted"/>
<dbReference type="KEGG" id="fmr:Fuma_01420"/>
<accession>A0A1P8WCQ5</accession>
<name>A0A1P8WCQ5_9PLAN</name>
<dbReference type="Proteomes" id="UP000187735">
    <property type="component" value="Chromosome"/>
</dbReference>
<evidence type="ECO:0000313" key="2">
    <source>
        <dbReference type="EMBL" id="APZ91824.1"/>
    </source>
</evidence>
<feature type="transmembrane region" description="Helical" evidence="1">
    <location>
        <begin position="34"/>
        <end position="53"/>
    </location>
</feature>
<keyword evidence="1" id="KW-1133">Transmembrane helix</keyword>
<organism evidence="2 3">
    <name type="scientific">Fuerstiella marisgermanici</name>
    <dbReference type="NCBI Taxonomy" id="1891926"/>
    <lineage>
        <taxon>Bacteria</taxon>
        <taxon>Pseudomonadati</taxon>
        <taxon>Planctomycetota</taxon>
        <taxon>Planctomycetia</taxon>
        <taxon>Planctomycetales</taxon>
        <taxon>Planctomycetaceae</taxon>
        <taxon>Fuerstiella</taxon>
    </lineage>
</organism>
<keyword evidence="1" id="KW-0472">Membrane</keyword>